<proteinExistence type="predicted"/>
<organism evidence="2 3">
    <name type="scientific">Lactobacillus crispatus</name>
    <dbReference type="NCBI Taxonomy" id="47770"/>
    <lineage>
        <taxon>Bacteria</taxon>
        <taxon>Bacillati</taxon>
        <taxon>Bacillota</taxon>
        <taxon>Bacilli</taxon>
        <taxon>Lactobacillales</taxon>
        <taxon>Lactobacillaceae</taxon>
        <taxon>Lactobacillus</taxon>
    </lineage>
</organism>
<gene>
    <name evidence="2" type="ORF">HYQ56_1261</name>
</gene>
<dbReference type="AlphaFoldDB" id="A0AAW4DLU8"/>
<comment type="caution">
    <text evidence="2">The sequence shown here is derived from an EMBL/GenBank/DDBJ whole genome shotgun (WGS) entry which is preliminary data.</text>
</comment>
<accession>A0AAW4DLU8</accession>
<name>A0AAW4DLU8_9LACO</name>
<reference evidence="2" key="1">
    <citation type="submission" date="2020-07" db="EMBL/GenBank/DDBJ databases">
        <title>Comparative genomics analyses of Lactobacillus crispatus isolated from different ecological niches.</title>
        <authorList>
            <person name="Mancino W."/>
            <person name="Mancabelli L."/>
            <person name="Lugli G.A."/>
            <person name="Milani C."/>
            <person name="Viappiani A."/>
            <person name="Anzalone R."/>
            <person name="Longhi G."/>
            <person name="Ventura M."/>
            <person name="Turroni F."/>
        </authorList>
    </citation>
    <scope>NUCLEOTIDE SEQUENCE</scope>
    <source>
        <strain evidence="2">LB65</strain>
    </source>
</reference>
<evidence type="ECO:0008006" key="4">
    <source>
        <dbReference type="Google" id="ProtNLM"/>
    </source>
</evidence>
<feature type="signal peptide" evidence="1">
    <location>
        <begin position="1"/>
        <end position="32"/>
    </location>
</feature>
<dbReference type="EMBL" id="JACCPP010000022">
    <property type="protein sequence ID" value="MBI1708277.1"/>
    <property type="molecule type" value="Genomic_DNA"/>
</dbReference>
<protein>
    <recommendedName>
        <fullName evidence="4">Surface layer protein A domain-containing protein</fullName>
    </recommendedName>
</protein>
<feature type="chain" id="PRO_5043845555" description="Surface layer protein A domain-containing protein" evidence="1">
    <location>
        <begin position="33"/>
        <end position="121"/>
    </location>
</feature>
<keyword evidence="1" id="KW-0732">Signal</keyword>
<dbReference type="Proteomes" id="UP001194414">
    <property type="component" value="Unassembled WGS sequence"/>
</dbReference>
<evidence type="ECO:0000313" key="2">
    <source>
        <dbReference type="EMBL" id="MBI1708277.1"/>
    </source>
</evidence>
<sequence>MNKKLIKKLTLISAGLMLTGTVAATTSQTVQAAPFNKRKIVNQGYYVECLTDKKIKLAKIHWRIPHYKSWVTRGYYIPKNSIVYVKRMGTDFGWYLKTSRHAKTTYTVLKKFNDYSWFELW</sequence>
<evidence type="ECO:0000313" key="3">
    <source>
        <dbReference type="Proteomes" id="UP001194414"/>
    </source>
</evidence>
<evidence type="ECO:0000256" key="1">
    <source>
        <dbReference type="SAM" id="SignalP"/>
    </source>
</evidence>
<dbReference type="RefSeq" id="WP_198566603.1">
    <property type="nucleotide sequence ID" value="NZ_JACCPP010000022.1"/>
</dbReference>